<gene>
    <name evidence="2" type="ORF">FEE96_18960</name>
</gene>
<dbReference type="RefSeq" id="WP_138164691.1">
    <property type="nucleotide sequence ID" value="NZ_VAUA01000010.1"/>
</dbReference>
<evidence type="ECO:0000256" key="1">
    <source>
        <dbReference type="SAM" id="Phobius"/>
    </source>
</evidence>
<keyword evidence="1" id="KW-0472">Membrane</keyword>
<protein>
    <recommendedName>
        <fullName evidence="4">Transposase DDE domain-containing protein</fullName>
    </recommendedName>
</protein>
<evidence type="ECO:0008006" key="4">
    <source>
        <dbReference type="Google" id="ProtNLM"/>
    </source>
</evidence>
<feature type="transmembrane region" description="Helical" evidence="1">
    <location>
        <begin position="101"/>
        <end position="121"/>
    </location>
</feature>
<organism evidence="2 3">
    <name type="scientific">Parasedimentitalea maritima</name>
    <dbReference type="NCBI Taxonomy" id="2578117"/>
    <lineage>
        <taxon>Bacteria</taxon>
        <taxon>Pseudomonadati</taxon>
        <taxon>Pseudomonadota</taxon>
        <taxon>Alphaproteobacteria</taxon>
        <taxon>Rhodobacterales</taxon>
        <taxon>Paracoccaceae</taxon>
        <taxon>Parasedimentitalea</taxon>
    </lineage>
</organism>
<dbReference type="EMBL" id="VAUA01000010">
    <property type="protein sequence ID" value="TLP58512.1"/>
    <property type="molecule type" value="Genomic_DNA"/>
</dbReference>
<keyword evidence="3" id="KW-1185">Reference proteome</keyword>
<evidence type="ECO:0000313" key="2">
    <source>
        <dbReference type="EMBL" id="TLP58512.1"/>
    </source>
</evidence>
<evidence type="ECO:0000313" key="3">
    <source>
        <dbReference type="Proteomes" id="UP000305041"/>
    </source>
</evidence>
<proteinExistence type="predicted"/>
<dbReference type="Proteomes" id="UP000305041">
    <property type="component" value="Unassembled WGS sequence"/>
</dbReference>
<keyword evidence="1" id="KW-0812">Transmembrane</keyword>
<name>A0ABY2UV61_9RHOB</name>
<comment type="caution">
    <text evidence="2">The sequence shown here is derived from an EMBL/GenBank/DDBJ whole genome shotgun (WGS) entry which is preliminary data.</text>
</comment>
<keyword evidence="1" id="KW-1133">Transmembrane helix</keyword>
<sequence length="125" mass="14824">MQKKQLRMYEPSMPFQERIPAARNLQRGFATVDIDHQLNSRSASRNGVYHWYEFIRIHAERLIETKIQSRAAGLALRVMRSRKTRFRDVREPQQNKGSRNFGRFITVLTMLTPLVIVQIRFPKPQ</sequence>
<accession>A0ABY2UV61</accession>
<reference evidence="2 3" key="1">
    <citation type="submission" date="2019-05" db="EMBL/GenBank/DDBJ databases">
        <title>Draft genome sequence of Pelagicola sp. DSW4-44.</title>
        <authorList>
            <person name="Oh J."/>
        </authorList>
    </citation>
    <scope>NUCLEOTIDE SEQUENCE [LARGE SCALE GENOMIC DNA]</scope>
    <source>
        <strain evidence="2 3">DSW4-44</strain>
    </source>
</reference>